<organism evidence="1 2">
    <name type="scientific">Hallella multisaccharivorax DSM 17128</name>
    <dbReference type="NCBI Taxonomy" id="688246"/>
    <lineage>
        <taxon>Bacteria</taxon>
        <taxon>Pseudomonadati</taxon>
        <taxon>Bacteroidota</taxon>
        <taxon>Bacteroidia</taxon>
        <taxon>Bacteroidales</taxon>
        <taxon>Prevotellaceae</taxon>
        <taxon>Hallella</taxon>
    </lineage>
</organism>
<name>F8N6X1_9BACT</name>
<dbReference type="AlphaFoldDB" id="F8N6X1"/>
<accession>F8N6X1</accession>
<proteinExistence type="predicted"/>
<dbReference type="OrthoDB" id="1070585at2"/>
<dbReference type="HOGENOM" id="CLU_1494930_0_0_10"/>
<dbReference type="Proteomes" id="UP000002772">
    <property type="component" value="Unassembled WGS sequence"/>
</dbReference>
<protein>
    <submittedName>
        <fullName evidence="1">Uncharacterized protein</fullName>
    </submittedName>
</protein>
<evidence type="ECO:0000313" key="2">
    <source>
        <dbReference type="Proteomes" id="UP000002772"/>
    </source>
</evidence>
<reference evidence="2" key="1">
    <citation type="journal article" date="2011" name="Stand. Genomic Sci.">
        <title>Non-contiguous finished genome sequence of the opportunistic oral pathogen Prevotella multisaccharivorax type strain (PPPA20).</title>
        <authorList>
            <person name="Pati A."/>
            <person name="Gronow S."/>
            <person name="Lu M."/>
            <person name="Lapidus A."/>
            <person name="Nolan M."/>
            <person name="Lucas S."/>
            <person name="Hammon N."/>
            <person name="Deshpande S."/>
            <person name="Cheng J.F."/>
            <person name="Tapia R."/>
            <person name="Han C."/>
            <person name="Goodwin L."/>
            <person name="Pitluck S."/>
            <person name="Liolios K."/>
            <person name="Pagani I."/>
            <person name="Mavromatis K."/>
            <person name="Mikhailova N."/>
            <person name="Huntemann M."/>
            <person name="Chen A."/>
            <person name="Palaniappan K."/>
            <person name="Land M."/>
            <person name="Hauser L."/>
            <person name="Detter J.C."/>
            <person name="Brambilla E.M."/>
            <person name="Rohde M."/>
            <person name="Goker M."/>
            <person name="Woyke T."/>
            <person name="Bristow J."/>
            <person name="Eisen J.A."/>
            <person name="Markowitz V."/>
            <person name="Hugenholtz P."/>
            <person name="Kyrpides N.C."/>
            <person name="Klenk H.P."/>
            <person name="Ivanova N."/>
        </authorList>
    </citation>
    <scope>NUCLEOTIDE SEQUENCE [LARGE SCALE GENOMIC DNA]</scope>
    <source>
        <strain evidence="2">DSM 17128</strain>
    </source>
</reference>
<evidence type="ECO:0000313" key="1">
    <source>
        <dbReference type="EMBL" id="EGN56269.1"/>
    </source>
</evidence>
<keyword evidence="2" id="KW-1185">Reference proteome</keyword>
<dbReference type="EMBL" id="GL945017">
    <property type="protein sequence ID" value="EGN56269.1"/>
    <property type="molecule type" value="Genomic_DNA"/>
</dbReference>
<gene>
    <name evidence="1" type="ORF">Premu_0809</name>
</gene>
<dbReference type="RefSeq" id="WP_007573286.1">
    <property type="nucleotide sequence ID" value="NZ_BPTS01000001.1"/>
</dbReference>
<sequence>MRRILIFFLLLLLSGTVLSFFLYKADERSFPEQLEDAMPFAEFLTYVNPDYGYSLLYPSFFTKEALSDGKPGHVRFVYRNNTNLVLEAEVKPDNAQKGNVYELVDSGMMEGMDGYEYYRHSVRRAGHWYVLTLYYPTECKQGVARILYRVKTWHPFCRLRGCSSRLTIAACRA</sequence>